<dbReference type="PANTHER" id="PTHR36697">
    <property type="entry name" value="S-ADENOSYLMETHIONINE SYNTHASE"/>
    <property type="match status" value="1"/>
</dbReference>
<keyword evidence="3" id="KW-1185">Reference proteome</keyword>
<sequence length="115" mass="12305">MMTGQAWNAPLSDQPRSMRESALSRTTNWCQSATRTCAAIAASIGLADRVNGLIAPFRPMTMESVAGKNAVTHVGKLYSIAASLISQRVVEQVPGVMEAQCLLVSRIGHLRPQAP</sequence>
<comment type="caution">
    <text evidence="2">The sequence shown here is derived from an EMBL/GenBank/DDBJ whole genome shotgun (WGS) entry which is preliminary data.</text>
</comment>
<organism evidence="2 3">
    <name type="scientific">Neoroseomonas soli</name>
    <dbReference type="NCBI Taxonomy" id="1081025"/>
    <lineage>
        <taxon>Bacteria</taxon>
        <taxon>Pseudomonadati</taxon>
        <taxon>Pseudomonadota</taxon>
        <taxon>Alphaproteobacteria</taxon>
        <taxon>Acetobacterales</taxon>
        <taxon>Acetobacteraceae</taxon>
        <taxon>Neoroseomonas</taxon>
    </lineage>
</organism>
<gene>
    <name evidence="2" type="ORF">GXW76_19275</name>
</gene>
<evidence type="ECO:0000313" key="2">
    <source>
        <dbReference type="EMBL" id="MBR0673326.1"/>
    </source>
</evidence>
<dbReference type="PANTHER" id="PTHR36697:SF1">
    <property type="entry name" value="S-ADENOSYLMETHIONINE SYNTHASE"/>
    <property type="match status" value="1"/>
</dbReference>
<evidence type="ECO:0000256" key="1">
    <source>
        <dbReference type="SAM" id="MobiDB-lite"/>
    </source>
</evidence>
<dbReference type="Gene3D" id="3.30.300.280">
    <property type="entry name" value="S-adenosylmethionine synthetase, C-terminal domain"/>
    <property type="match status" value="1"/>
</dbReference>
<dbReference type="InterPro" id="IPR042544">
    <property type="entry name" value="AdoMet_synthase_3"/>
</dbReference>
<dbReference type="InterPro" id="IPR027790">
    <property type="entry name" value="AdoMet_synthase_2_family"/>
</dbReference>
<protein>
    <submittedName>
        <fullName evidence="2">Uncharacterized protein</fullName>
    </submittedName>
</protein>
<accession>A0A9X9X1P7</accession>
<reference evidence="2" key="1">
    <citation type="submission" date="2020-01" db="EMBL/GenBank/DDBJ databases">
        <authorList>
            <person name="Rat A."/>
        </authorList>
    </citation>
    <scope>NUCLEOTIDE SEQUENCE</scope>
    <source>
        <strain evidence="2">LMG 31231</strain>
    </source>
</reference>
<name>A0A9X9X1P7_9PROT</name>
<dbReference type="Pfam" id="PF01941">
    <property type="entry name" value="AdoMet_Synthase"/>
    <property type="match status" value="1"/>
</dbReference>
<dbReference type="AlphaFoldDB" id="A0A9X9X1P7"/>
<evidence type="ECO:0000313" key="3">
    <source>
        <dbReference type="Proteomes" id="UP001138751"/>
    </source>
</evidence>
<proteinExistence type="predicted"/>
<feature type="region of interest" description="Disordered" evidence="1">
    <location>
        <begin position="1"/>
        <end position="20"/>
    </location>
</feature>
<reference evidence="2" key="2">
    <citation type="journal article" date="2021" name="Syst. Appl. Microbiol.">
        <title>Roseomonas hellenica sp. nov., isolated from roots of wild-growing Alkanna tinctoria.</title>
        <authorList>
            <person name="Rat A."/>
            <person name="Naranjo H.D."/>
            <person name="Lebbe L."/>
            <person name="Cnockaert M."/>
            <person name="Krigas N."/>
            <person name="Grigoriadou K."/>
            <person name="Maloupa E."/>
            <person name="Willems A."/>
        </authorList>
    </citation>
    <scope>NUCLEOTIDE SEQUENCE</scope>
    <source>
        <strain evidence="2">LMG 31231</strain>
    </source>
</reference>
<dbReference type="Proteomes" id="UP001138751">
    <property type="component" value="Unassembled WGS sequence"/>
</dbReference>
<dbReference type="EMBL" id="JAAEDM010000067">
    <property type="protein sequence ID" value="MBR0673326.1"/>
    <property type="molecule type" value="Genomic_DNA"/>
</dbReference>